<evidence type="ECO:0000256" key="2">
    <source>
        <dbReference type="ARBA" id="ARBA00010682"/>
    </source>
</evidence>
<keyword evidence="10" id="KW-0496">Mitochondrion</keyword>
<dbReference type="Proteomes" id="UP001162131">
    <property type="component" value="Unassembled WGS sequence"/>
</dbReference>
<dbReference type="PROSITE" id="PS50035">
    <property type="entry name" value="PLD"/>
    <property type="match status" value="1"/>
</dbReference>
<evidence type="ECO:0000256" key="9">
    <source>
        <dbReference type="ARBA" id="ARBA00048586"/>
    </source>
</evidence>
<dbReference type="GO" id="GO:0005524">
    <property type="term" value="F:ATP binding"/>
    <property type="evidence" value="ECO:0007669"/>
    <property type="project" value="UniProtKB-KW"/>
</dbReference>
<feature type="domain" description="PLD phosphodiesterase" evidence="11">
    <location>
        <begin position="144"/>
        <end position="170"/>
    </location>
</feature>
<dbReference type="PANTHER" id="PTHR12586:SF1">
    <property type="entry name" value="CDP-DIACYLGLYCEROL--GLYCEROL-3-PHOSPHATE 3-PHOSPHATIDYLTRANSFERASE, MITOCHONDRIAL"/>
    <property type="match status" value="1"/>
</dbReference>
<evidence type="ECO:0000313" key="12">
    <source>
        <dbReference type="EMBL" id="CAG9314460.1"/>
    </source>
</evidence>
<comment type="catalytic activity">
    <reaction evidence="9 10">
        <text>a CDP-1,2-diacyl-sn-glycerol + sn-glycerol 3-phosphate = a 1,2-diacyl-sn-glycero-3-phospho-(1'-sn-glycero-3'-phosphate) + CMP + H(+)</text>
        <dbReference type="Rhea" id="RHEA:12593"/>
        <dbReference type="ChEBI" id="CHEBI:15378"/>
        <dbReference type="ChEBI" id="CHEBI:57597"/>
        <dbReference type="ChEBI" id="CHEBI:58332"/>
        <dbReference type="ChEBI" id="CHEBI:60110"/>
        <dbReference type="ChEBI" id="CHEBI:60377"/>
        <dbReference type="EC" id="2.7.8.5"/>
    </reaction>
</comment>
<dbReference type="PANTHER" id="PTHR12586">
    <property type="entry name" value="CDP-DIACYLGLYCEROL--SERINE O-PHOSPHATIDYLTRANSFERASE"/>
    <property type="match status" value="1"/>
</dbReference>
<evidence type="ECO:0000313" key="13">
    <source>
        <dbReference type="Proteomes" id="UP001162131"/>
    </source>
</evidence>
<keyword evidence="10" id="KW-0067">ATP-binding</keyword>
<evidence type="ECO:0000256" key="4">
    <source>
        <dbReference type="ARBA" id="ARBA00022679"/>
    </source>
</evidence>
<dbReference type="SUPFAM" id="SSF56024">
    <property type="entry name" value="Phospholipase D/nuclease"/>
    <property type="match status" value="2"/>
</dbReference>
<name>A0AAU9ITB6_9CILI</name>
<evidence type="ECO:0000256" key="6">
    <source>
        <dbReference type="ARBA" id="ARBA00023098"/>
    </source>
</evidence>
<comment type="similarity">
    <text evidence="2 10">Belongs to the CDP-alcohol phosphatidyltransferase class-II family.</text>
</comment>
<keyword evidence="3 10" id="KW-0444">Lipid biosynthesis</keyword>
<comment type="function">
    <text evidence="10">Functions in the biosynthesis of the anionic phospholipids phosphatidylglycerol and cardiolipin.</text>
</comment>
<proteinExistence type="inferred from homology"/>
<protein>
    <recommendedName>
        <fullName evidence="10">CDP-diacylglycerol--glycerol-3-phosphate 3-phosphatidyltransferase</fullName>
        <ecNumber evidence="10">2.7.8.5</ecNumber>
    </recommendedName>
</protein>
<dbReference type="EC" id="2.7.8.5" evidence="10"/>
<dbReference type="GO" id="GO:0008444">
    <property type="term" value="F:CDP-diacylglycerol-glycerol-3-phosphate 3-phosphatidyltransferase activity"/>
    <property type="evidence" value="ECO:0007669"/>
    <property type="project" value="UniProtKB-EC"/>
</dbReference>
<accession>A0AAU9ITB6</accession>
<evidence type="ECO:0000256" key="7">
    <source>
        <dbReference type="ARBA" id="ARBA00023209"/>
    </source>
</evidence>
<evidence type="ECO:0000256" key="8">
    <source>
        <dbReference type="ARBA" id="ARBA00023264"/>
    </source>
</evidence>
<evidence type="ECO:0000259" key="11">
    <source>
        <dbReference type="PROSITE" id="PS50035"/>
    </source>
</evidence>
<dbReference type="SMART" id="SM00155">
    <property type="entry name" value="PLDc"/>
    <property type="match status" value="2"/>
</dbReference>
<dbReference type="InterPro" id="IPR001736">
    <property type="entry name" value="PLipase_D/transphosphatidylase"/>
</dbReference>
<comment type="pathway">
    <text evidence="1 10">Phospholipid metabolism; phosphatidylglycerol biosynthesis; phosphatidylglycerol from CDP-diacylglycerol: step 1/2.</text>
</comment>
<dbReference type="GO" id="GO:0032049">
    <property type="term" value="P:cardiolipin biosynthetic process"/>
    <property type="evidence" value="ECO:0007669"/>
    <property type="project" value="InterPro"/>
</dbReference>
<comment type="caution">
    <text evidence="12">The sequence shown here is derived from an EMBL/GenBank/DDBJ whole genome shotgun (WGS) entry which is preliminary data.</text>
</comment>
<sequence length="523" mass="60493">MEERAKVLDLLHKTLVKDMHYPFFTIKSHQIQIFDSPVDFYLALCKGIRVSYKRIILSSLYIGDGPLERFLLDQLFNRLEVHKSLRCNILVDYNRGHRGKYFSSYALLKSLKANFNPNPNVRVGFYKPPVTNIFPGALYGARELQGVQHTKVAVFDDTVFLTGANMSENYFTERQDRYFLFKDHTKFADFCDDTVNSLIDCSYQMDDDARLVIPNNQPIIRGNLDKSSRSDFKEMIRNRIKMTKFLHNKEEHEKHQFKSPRDSAMEEKNEEKELAELVNKEKDWSSRFKKILTPEDVFNELKDMPHSLNVITGDGGWNSSQLTVTGEDVIIFPSIQLPQAGVNDDRLLIEALLPCFSELKIASGYMGFPNSFTPLLKQVKALELLCASPLANGFLGDGVKNWIPFMYRCLEKEIFGKLTNASLFEYQREGWTFHGKGIWASDKSGTYLTALGSSNFSRRSYLRDAEFMVYLWTDCPAFKKTLMIEQQKLWTHSYRVGRETFEQKQFKIGLGTKVLTKLLRSFL</sequence>
<keyword evidence="7 10" id="KW-0594">Phospholipid biosynthesis</keyword>
<evidence type="ECO:0000256" key="1">
    <source>
        <dbReference type="ARBA" id="ARBA00005042"/>
    </source>
</evidence>
<dbReference type="Pfam" id="PF00614">
    <property type="entry name" value="PLDc"/>
    <property type="match status" value="1"/>
</dbReference>
<keyword evidence="5" id="KW-0677">Repeat</keyword>
<keyword evidence="4 10" id="KW-0808">Transferase</keyword>
<reference evidence="12" key="1">
    <citation type="submission" date="2021-09" db="EMBL/GenBank/DDBJ databases">
        <authorList>
            <consortium name="AG Swart"/>
            <person name="Singh M."/>
            <person name="Singh A."/>
            <person name="Seah K."/>
            <person name="Emmerich C."/>
        </authorList>
    </citation>
    <scope>NUCLEOTIDE SEQUENCE</scope>
    <source>
        <strain evidence="12">ATCC30299</strain>
    </source>
</reference>
<keyword evidence="6 10" id="KW-0443">Lipid metabolism</keyword>
<evidence type="ECO:0000256" key="10">
    <source>
        <dbReference type="RuleBase" id="RU365024"/>
    </source>
</evidence>
<dbReference type="AlphaFoldDB" id="A0AAU9ITB6"/>
<comment type="subcellular location">
    <subcellularLocation>
        <location evidence="10">Mitochondrion</location>
    </subcellularLocation>
</comment>
<evidence type="ECO:0000256" key="5">
    <source>
        <dbReference type="ARBA" id="ARBA00022737"/>
    </source>
</evidence>
<evidence type="ECO:0000256" key="3">
    <source>
        <dbReference type="ARBA" id="ARBA00022516"/>
    </source>
</evidence>
<dbReference type="PIRSF" id="PIRSF000850">
    <property type="entry name" value="Phospholipase_D_PSS"/>
    <property type="match status" value="1"/>
</dbReference>
<keyword evidence="13" id="KW-1185">Reference proteome</keyword>
<keyword evidence="8 10" id="KW-1208">Phospholipid metabolism</keyword>
<dbReference type="GO" id="GO:0005739">
    <property type="term" value="C:mitochondrion"/>
    <property type="evidence" value="ECO:0007669"/>
    <property type="project" value="UniProtKB-SubCell"/>
</dbReference>
<organism evidence="12 13">
    <name type="scientific">Blepharisma stoltei</name>
    <dbReference type="NCBI Taxonomy" id="1481888"/>
    <lineage>
        <taxon>Eukaryota</taxon>
        <taxon>Sar</taxon>
        <taxon>Alveolata</taxon>
        <taxon>Ciliophora</taxon>
        <taxon>Postciliodesmatophora</taxon>
        <taxon>Heterotrichea</taxon>
        <taxon>Heterotrichida</taxon>
        <taxon>Blepharismidae</taxon>
        <taxon>Blepharisma</taxon>
    </lineage>
</organism>
<gene>
    <name evidence="12" type="ORF">BSTOLATCC_MIC11465</name>
</gene>
<keyword evidence="10" id="KW-0547">Nucleotide-binding</keyword>
<dbReference type="CDD" id="cd09137">
    <property type="entry name" value="PLDc_PGS1_euk_2"/>
    <property type="match status" value="1"/>
</dbReference>
<dbReference type="EMBL" id="CAJZBQ010000012">
    <property type="protein sequence ID" value="CAG9314460.1"/>
    <property type="molecule type" value="Genomic_DNA"/>
</dbReference>
<dbReference type="InterPro" id="IPR016270">
    <property type="entry name" value="PGS1"/>
</dbReference>
<dbReference type="Gene3D" id="3.30.870.10">
    <property type="entry name" value="Endonuclease Chain A"/>
    <property type="match status" value="2"/>
</dbReference>